<name>F6B4X6_DESCC</name>
<dbReference type="InterPro" id="IPR000032">
    <property type="entry name" value="HPr-like"/>
</dbReference>
<gene>
    <name evidence="5" type="ordered locus">Desca_2522</name>
</gene>
<keyword evidence="5" id="KW-0808">Transferase</keyword>
<dbReference type="Proteomes" id="UP000009226">
    <property type="component" value="Chromosome"/>
</dbReference>
<dbReference type="PRINTS" id="PR00107">
    <property type="entry name" value="PHOSPHOCPHPR"/>
</dbReference>
<protein>
    <submittedName>
        <fullName evidence="5">Phosphotransferase system, phosphocarrier protein HPr</fullName>
    </submittedName>
</protein>
<dbReference type="PROSITE" id="PS51350">
    <property type="entry name" value="PTS_HPR_DOM"/>
    <property type="match status" value="1"/>
</dbReference>
<reference evidence="5" key="1">
    <citation type="submission" date="2011-05" db="EMBL/GenBank/DDBJ databases">
        <title>Complete sequence of Desulfotomaculum carboxydivorans CO-1-SRB.</title>
        <authorList>
            <consortium name="US DOE Joint Genome Institute"/>
            <person name="Lucas S."/>
            <person name="Han J."/>
            <person name="Lapidus A."/>
            <person name="Cheng J.-F."/>
            <person name="Goodwin L."/>
            <person name="Pitluck S."/>
            <person name="Peters L."/>
            <person name="Mikhailova N."/>
            <person name="Lu M."/>
            <person name="Han C."/>
            <person name="Tapia R."/>
            <person name="Land M."/>
            <person name="Hauser L."/>
            <person name="Kyrpides N."/>
            <person name="Ivanova N."/>
            <person name="Pagani I."/>
            <person name="Stams A."/>
            <person name="Plugge C."/>
            <person name="Muyzer G."/>
            <person name="Kuever J."/>
            <person name="Parshina S."/>
            <person name="Ivanova A."/>
            <person name="Nazina T."/>
            <person name="Woyke T."/>
        </authorList>
    </citation>
    <scope>NUCLEOTIDE SEQUENCE [LARGE SCALE GENOMIC DNA]</scope>
    <source>
        <strain evidence="5">CO-1-SRB</strain>
    </source>
</reference>
<dbReference type="GO" id="GO:0005737">
    <property type="term" value="C:cytoplasm"/>
    <property type="evidence" value="ECO:0007669"/>
    <property type="project" value="UniProtKB-SubCell"/>
</dbReference>
<keyword evidence="2" id="KW-0963">Cytoplasm</keyword>
<dbReference type="HOGENOM" id="CLU_136230_2_2_9"/>
<dbReference type="PANTHER" id="PTHR33705:SF2">
    <property type="entry name" value="PHOSPHOCARRIER PROTEIN NPR"/>
    <property type="match status" value="1"/>
</dbReference>
<dbReference type="eggNOG" id="COG1925">
    <property type="taxonomic scope" value="Bacteria"/>
</dbReference>
<keyword evidence="6" id="KW-1185">Reference proteome</keyword>
<dbReference type="PANTHER" id="PTHR33705">
    <property type="entry name" value="PHOSPHOCARRIER PROTEIN HPR"/>
    <property type="match status" value="1"/>
</dbReference>
<dbReference type="AlphaFoldDB" id="F6B4X6"/>
<dbReference type="CDD" id="cd00367">
    <property type="entry name" value="PTS-HPr_like"/>
    <property type="match status" value="1"/>
</dbReference>
<proteinExistence type="predicted"/>
<evidence type="ECO:0000313" key="5">
    <source>
        <dbReference type="EMBL" id="AEF95348.1"/>
    </source>
</evidence>
<dbReference type="KEGG" id="dca:Desca_2522"/>
<dbReference type="GO" id="GO:0009401">
    <property type="term" value="P:phosphoenolpyruvate-dependent sugar phosphotransferase system"/>
    <property type="evidence" value="ECO:0007669"/>
    <property type="project" value="UniProtKB-KW"/>
</dbReference>
<dbReference type="NCBIfam" id="TIGR01003">
    <property type="entry name" value="PTS_HPr_family"/>
    <property type="match status" value="1"/>
</dbReference>
<evidence type="ECO:0000313" key="6">
    <source>
        <dbReference type="Proteomes" id="UP000009226"/>
    </source>
</evidence>
<dbReference type="InterPro" id="IPR050399">
    <property type="entry name" value="HPr"/>
</dbReference>
<feature type="domain" description="HPr" evidence="4">
    <location>
        <begin position="1"/>
        <end position="89"/>
    </location>
</feature>
<comment type="subcellular location">
    <subcellularLocation>
        <location evidence="1">Cytoplasm</location>
    </subcellularLocation>
</comment>
<evidence type="ECO:0000256" key="2">
    <source>
        <dbReference type="ARBA" id="ARBA00022490"/>
    </source>
</evidence>
<dbReference type="Gene3D" id="3.30.1340.10">
    <property type="entry name" value="HPr-like"/>
    <property type="match status" value="1"/>
</dbReference>
<evidence type="ECO:0000259" key="4">
    <source>
        <dbReference type="PROSITE" id="PS51350"/>
    </source>
</evidence>
<dbReference type="GO" id="GO:0016740">
    <property type="term" value="F:transferase activity"/>
    <property type="evidence" value="ECO:0007669"/>
    <property type="project" value="UniProtKB-KW"/>
</dbReference>
<evidence type="ECO:0000256" key="1">
    <source>
        <dbReference type="ARBA" id="ARBA00004496"/>
    </source>
</evidence>
<accession>F6B4X6</accession>
<dbReference type="Pfam" id="PF00381">
    <property type="entry name" value="PTS-HPr"/>
    <property type="match status" value="1"/>
</dbReference>
<organism evidence="5 6">
    <name type="scientific">Desulfotomaculum nigrificans (strain DSM 14880 / VKM B-2319 / CO-1-SRB)</name>
    <name type="common">Desulfotomaculum carboxydivorans</name>
    <dbReference type="NCBI Taxonomy" id="868595"/>
    <lineage>
        <taxon>Bacteria</taxon>
        <taxon>Bacillati</taxon>
        <taxon>Bacillota</taxon>
        <taxon>Clostridia</taxon>
        <taxon>Eubacteriales</taxon>
        <taxon>Desulfotomaculaceae</taxon>
        <taxon>Desulfotomaculum</taxon>
    </lineage>
</organism>
<keyword evidence="3" id="KW-0598">Phosphotransferase system</keyword>
<sequence>MLRKSLRHYKKLDPQPVAQFVKTANQFRSEVSLEQSGHKVNGKSMMSVMELANRHGGELIIEVEGEDAPRAMEVLSNLLKPDSVSGSEE</sequence>
<dbReference type="SUPFAM" id="SSF55594">
    <property type="entry name" value="HPr-like"/>
    <property type="match status" value="1"/>
</dbReference>
<dbReference type="STRING" id="868595.Desca_2522"/>
<dbReference type="InterPro" id="IPR035895">
    <property type="entry name" value="HPr-like_sf"/>
</dbReference>
<evidence type="ECO:0000256" key="3">
    <source>
        <dbReference type="ARBA" id="ARBA00022683"/>
    </source>
</evidence>
<dbReference type="EMBL" id="CP002736">
    <property type="protein sequence ID" value="AEF95348.1"/>
    <property type="molecule type" value="Genomic_DNA"/>
</dbReference>